<dbReference type="PROSITE" id="PS51221">
    <property type="entry name" value="TTL"/>
    <property type="match status" value="1"/>
</dbReference>
<gene>
    <name evidence="2" type="ORF">RUM44_000630</name>
</gene>
<sequence>MLSVTLDRYYRTLQKRLTVRKALLCLVFFLFLFAKIILRLNECPAKETTVNNEKEKTVLRFVLHGDNVDSGYLKHVMAVLKRLGYQRANYTKDFDLLWSHVYPFGELSPFDKPFFRNLQPYQKVNHFPGSGYFTNKVDLAVSQLKHVPRAFQIPSQKAQLLEHASKNPNLLFVQKSNSHRGIKILKVEDMNLDLPGTFVQEFVHNPFLIDGLKFDIGVYTVLTSVDPLRVYIYNGDVLLRFCAKEYEPFDPDDVDKYVVGDDYIPIWEVPSLMKSYNDRKFGMMETLNNYVRKIGRYLVWSSCRPALTESKPRRLFSGMKPSKIWSQIEESIVAVLLAKEEKISNIMKRYKNVGNFFEMVRFDFIIDADLNVYLMEANMSPNLSSDHFRPNRLLYENVLFGLFSLVGVGKRTDYLKPSTREEEQMEVPEKGLMVFGDECSSNGCNNCGGPQCALCKHCLTPQNLRTLKHSYLEHINKADYKRIFPPKMNPKTRVEDIDLESYTPENRFMVLWFLGKCHQDRSWC</sequence>
<keyword evidence="1" id="KW-1133">Transmembrane helix</keyword>
<proteinExistence type="predicted"/>
<keyword evidence="1" id="KW-0472">Membrane</keyword>
<dbReference type="Proteomes" id="UP001359485">
    <property type="component" value="Unassembled WGS sequence"/>
</dbReference>
<feature type="transmembrane region" description="Helical" evidence="1">
    <location>
        <begin position="21"/>
        <end position="38"/>
    </location>
</feature>
<keyword evidence="3" id="KW-1185">Reference proteome</keyword>
<reference evidence="2 3" key="1">
    <citation type="submission" date="2023-09" db="EMBL/GenBank/DDBJ databases">
        <title>Genomes of two closely related lineages of the louse Polyplax serrata with different host specificities.</title>
        <authorList>
            <person name="Martinu J."/>
            <person name="Tarabai H."/>
            <person name="Stefka J."/>
            <person name="Hypsa V."/>
        </authorList>
    </citation>
    <scope>NUCLEOTIDE SEQUENCE [LARGE SCALE GENOMIC DNA]</scope>
    <source>
        <strain evidence="2">98ZLc_SE</strain>
    </source>
</reference>
<comment type="caution">
    <text evidence="2">The sequence shown here is derived from an EMBL/GenBank/DDBJ whole genome shotgun (WGS) entry which is preliminary data.</text>
</comment>
<evidence type="ECO:0000313" key="2">
    <source>
        <dbReference type="EMBL" id="KAK6635379.1"/>
    </source>
</evidence>
<evidence type="ECO:0000313" key="3">
    <source>
        <dbReference type="Proteomes" id="UP001359485"/>
    </source>
</evidence>
<dbReference type="Pfam" id="PF03133">
    <property type="entry name" value="TTL"/>
    <property type="match status" value="2"/>
</dbReference>
<dbReference type="EMBL" id="JAWJWF010000003">
    <property type="protein sequence ID" value="KAK6635379.1"/>
    <property type="molecule type" value="Genomic_DNA"/>
</dbReference>
<dbReference type="SUPFAM" id="SSF56059">
    <property type="entry name" value="Glutathione synthetase ATP-binding domain-like"/>
    <property type="match status" value="1"/>
</dbReference>
<dbReference type="InterPro" id="IPR004344">
    <property type="entry name" value="TTL/TTLL_fam"/>
</dbReference>
<dbReference type="Gene3D" id="3.30.470.20">
    <property type="entry name" value="ATP-grasp fold, B domain"/>
    <property type="match status" value="1"/>
</dbReference>
<dbReference type="PANTHER" id="PTHR47113">
    <property type="entry name" value="LD09343P"/>
    <property type="match status" value="1"/>
</dbReference>
<keyword evidence="1" id="KW-0812">Transmembrane</keyword>
<organism evidence="2 3">
    <name type="scientific">Polyplax serrata</name>
    <name type="common">Common mouse louse</name>
    <dbReference type="NCBI Taxonomy" id="468196"/>
    <lineage>
        <taxon>Eukaryota</taxon>
        <taxon>Metazoa</taxon>
        <taxon>Ecdysozoa</taxon>
        <taxon>Arthropoda</taxon>
        <taxon>Hexapoda</taxon>
        <taxon>Insecta</taxon>
        <taxon>Pterygota</taxon>
        <taxon>Neoptera</taxon>
        <taxon>Paraneoptera</taxon>
        <taxon>Psocodea</taxon>
        <taxon>Troctomorpha</taxon>
        <taxon>Phthiraptera</taxon>
        <taxon>Anoplura</taxon>
        <taxon>Polyplacidae</taxon>
        <taxon>Polyplax</taxon>
    </lineage>
</organism>
<dbReference type="InterPro" id="IPR053317">
    <property type="entry name" value="Tubulin_polyglutamylase"/>
</dbReference>
<evidence type="ECO:0000256" key="1">
    <source>
        <dbReference type="SAM" id="Phobius"/>
    </source>
</evidence>
<accession>A0ABR1B878</accession>
<name>A0ABR1B878_POLSC</name>
<dbReference type="PANTHER" id="PTHR47113:SF1">
    <property type="entry name" value="LD09343P"/>
    <property type="match status" value="1"/>
</dbReference>
<protein>
    <submittedName>
        <fullName evidence="2">Uncharacterized protein</fullName>
    </submittedName>
</protein>